<keyword evidence="3" id="KW-0677">Repeat</keyword>
<dbReference type="PANTHER" id="PTHR24106">
    <property type="entry name" value="NACHT, LRR AND CARD DOMAINS-CONTAINING"/>
    <property type="match status" value="1"/>
</dbReference>
<dbReference type="SMART" id="SM00184">
    <property type="entry name" value="RING"/>
    <property type="match status" value="1"/>
</dbReference>
<evidence type="ECO:0000256" key="1">
    <source>
        <dbReference type="ARBA" id="ARBA00022614"/>
    </source>
</evidence>
<dbReference type="InterPro" id="IPR013083">
    <property type="entry name" value="Znf_RING/FYVE/PHD"/>
</dbReference>
<reference evidence="9" key="2">
    <citation type="submission" date="2025-09" db="UniProtKB">
        <authorList>
            <consortium name="Ensembl"/>
        </authorList>
    </citation>
    <scope>IDENTIFICATION</scope>
</reference>
<evidence type="ECO:0000256" key="4">
    <source>
        <dbReference type="ARBA" id="ARBA00022771"/>
    </source>
</evidence>
<dbReference type="GO" id="GO:0008270">
    <property type="term" value="F:zinc ion binding"/>
    <property type="evidence" value="ECO:0007669"/>
    <property type="project" value="UniProtKB-KW"/>
</dbReference>
<keyword evidence="4 6" id="KW-0863">Zinc-finger</keyword>
<evidence type="ECO:0000256" key="5">
    <source>
        <dbReference type="ARBA" id="ARBA00022833"/>
    </source>
</evidence>
<keyword evidence="10" id="KW-1185">Reference proteome</keyword>
<dbReference type="Proteomes" id="UP000261500">
    <property type="component" value="Unplaced"/>
</dbReference>
<dbReference type="STRING" id="48699.ENSPLAP00000002216"/>
<feature type="domain" description="RING-type" evidence="8">
    <location>
        <begin position="14"/>
        <end position="54"/>
    </location>
</feature>
<dbReference type="PROSITE" id="PS50089">
    <property type="entry name" value="ZF_RING_2"/>
    <property type="match status" value="1"/>
</dbReference>
<dbReference type="InterPro" id="IPR001611">
    <property type="entry name" value="Leu-rich_rpt"/>
</dbReference>
<dbReference type="Pfam" id="PF00097">
    <property type="entry name" value="zf-C3HC4"/>
    <property type="match status" value="1"/>
</dbReference>
<organism evidence="9 10">
    <name type="scientific">Poecilia latipinna</name>
    <name type="common">sailfin molly</name>
    <dbReference type="NCBI Taxonomy" id="48699"/>
    <lineage>
        <taxon>Eukaryota</taxon>
        <taxon>Metazoa</taxon>
        <taxon>Chordata</taxon>
        <taxon>Craniata</taxon>
        <taxon>Vertebrata</taxon>
        <taxon>Euteleostomi</taxon>
        <taxon>Actinopterygii</taxon>
        <taxon>Neopterygii</taxon>
        <taxon>Teleostei</taxon>
        <taxon>Neoteleostei</taxon>
        <taxon>Acanthomorphata</taxon>
        <taxon>Ovalentaria</taxon>
        <taxon>Atherinomorphae</taxon>
        <taxon>Cyprinodontiformes</taxon>
        <taxon>Poeciliidae</taxon>
        <taxon>Poeciliinae</taxon>
        <taxon>Poecilia</taxon>
    </lineage>
</organism>
<dbReference type="AlphaFoldDB" id="A0A3B3TPG6"/>
<dbReference type="Gene3D" id="3.30.40.10">
    <property type="entry name" value="Zinc/RING finger domain, C3HC4 (zinc finger)"/>
    <property type="match status" value="1"/>
</dbReference>
<dbReference type="InterPro" id="IPR032675">
    <property type="entry name" value="LRR_dom_sf"/>
</dbReference>
<reference evidence="9" key="1">
    <citation type="submission" date="2025-08" db="UniProtKB">
        <authorList>
            <consortium name="Ensembl"/>
        </authorList>
    </citation>
    <scope>IDENTIFICATION</scope>
</reference>
<feature type="compositionally biased region" description="Basic and acidic residues" evidence="7">
    <location>
        <begin position="56"/>
        <end position="65"/>
    </location>
</feature>
<keyword evidence="1" id="KW-0433">Leucine-rich repeat</keyword>
<name>A0A3B3TPG6_9TELE</name>
<evidence type="ECO:0000256" key="2">
    <source>
        <dbReference type="ARBA" id="ARBA00022723"/>
    </source>
</evidence>
<protein>
    <recommendedName>
        <fullName evidence="8">RING-type domain-containing protein</fullName>
    </recommendedName>
</protein>
<dbReference type="InterPro" id="IPR051261">
    <property type="entry name" value="NLR"/>
</dbReference>
<dbReference type="GeneTree" id="ENSGT01070000253760"/>
<dbReference type="SMART" id="SM00368">
    <property type="entry name" value="LRR_RI"/>
    <property type="match status" value="5"/>
</dbReference>
<evidence type="ECO:0000313" key="9">
    <source>
        <dbReference type="Ensembl" id="ENSPLAP00000002216.1"/>
    </source>
</evidence>
<accession>A0A3B3TPG6</accession>
<proteinExistence type="predicted"/>
<dbReference type="Pfam" id="PF13516">
    <property type="entry name" value="LRR_6"/>
    <property type="match status" value="3"/>
</dbReference>
<dbReference type="InterPro" id="IPR006553">
    <property type="entry name" value="Leu-rich_rpt_Cys-con_subtyp"/>
</dbReference>
<dbReference type="SUPFAM" id="SSF57850">
    <property type="entry name" value="RING/U-box"/>
    <property type="match status" value="1"/>
</dbReference>
<evidence type="ECO:0000256" key="7">
    <source>
        <dbReference type="SAM" id="MobiDB-lite"/>
    </source>
</evidence>
<dbReference type="Ensembl" id="ENSPLAT00000013414.1">
    <property type="protein sequence ID" value="ENSPLAP00000002216.1"/>
    <property type="gene ID" value="ENSPLAG00000003444.1"/>
</dbReference>
<dbReference type="SUPFAM" id="SSF52047">
    <property type="entry name" value="RNI-like"/>
    <property type="match status" value="1"/>
</dbReference>
<evidence type="ECO:0000256" key="6">
    <source>
        <dbReference type="PROSITE-ProRule" id="PRU00175"/>
    </source>
</evidence>
<dbReference type="InterPro" id="IPR018957">
    <property type="entry name" value="Znf_C3HC4_RING-type"/>
</dbReference>
<evidence type="ECO:0000256" key="3">
    <source>
        <dbReference type="ARBA" id="ARBA00022737"/>
    </source>
</evidence>
<dbReference type="SMART" id="SM00367">
    <property type="entry name" value="LRR_CC"/>
    <property type="match status" value="4"/>
</dbReference>
<evidence type="ECO:0000259" key="8">
    <source>
        <dbReference type="PROSITE" id="PS50089"/>
    </source>
</evidence>
<sequence>MSVCVEEQLPAGALCRDVLKDPVSTSCGHWFCTQCSASHWDQLVPAGPSSCPQCGERSRRNDGLQRDSQGSSMPGKTSIILSNYRLVRCGLSDTHCEVLASALKSNPSHLTELELSVNNNLSDSGLKHLCAGLESPNCRLQALRLFYCRLSEISCAHLISALKSNPSHLTELDLSRNKDLGDAGVKEICGFLENPLSKLQTLRLMDCSLSESSCSSLVSALKSNSSHLTELDLSWNKDLKDAGVKELCDFLQRPLCRIQTLR</sequence>
<feature type="region of interest" description="Disordered" evidence="7">
    <location>
        <begin position="51"/>
        <end position="76"/>
    </location>
</feature>
<dbReference type="InterPro" id="IPR001841">
    <property type="entry name" value="Znf_RING"/>
</dbReference>
<keyword evidence="2" id="KW-0479">Metal-binding</keyword>
<dbReference type="Gene3D" id="3.80.10.10">
    <property type="entry name" value="Ribonuclease Inhibitor"/>
    <property type="match status" value="1"/>
</dbReference>
<keyword evidence="5" id="KW-0862">Zinc</keyword>
<evidence type="ECO:0000313" key="10">
    <source>
        <dbReference type="Proteomes" id="UP000261500"/>
    </source>
</evidence>
<feature type="compositionally biased region" description="Polar residues" evidence="7">
    <location>
        <begin position="66"/>
        <end position="76"/>
    </location>
</feature>